<proteinExistence type="predicted"/>
<dbReference type="AlphaFoldDB" id="A0A3N2DZ29"/>
<dbReference type="PIRSF" id="PIRSF016578">
    <property type="entry name" value="HsaA"/>
    <property type="match status" value="1"/>
</dbReference>
<dbReference type="RefSeq" id="WP_123711737.1">
    <property type="nucleotide sequence ID" value="NZ_RKHR01000003.1"/>
</dbReference>
<dbReference type="GO" id="GO:0004497">
    <property type="term" value="F:monooxygenase activity"/>
    <property type="evidence" value="ECO:0007669"/>
    <property type="project" value="UniProtKB-KW"/>
</dbReference>
<keyword evidence="1" id="KW-0560">Oxidoreductase</keyword>
<feature type="domain" description="Acyl-CoA dehydrogenase C-terminal" evidence="3">
    <location>
        <begin position="245"/>
        <end position="373"/>
    </location>
</feature>
<evidence type="ECO:0000313" key="4">
    <source>
        <dbReference type="EMBL" id="ROS04942.1"/>
    </source>
</evidence>
<dbReference type="Gene3D" id="1.20.140.10">
    <property type="entry name" value="Butyryl-CoA Dehydrogenase, subunit A, domain 3"/>
    <property type="match status" value="1"/>
</dbReference>
<dbReference type="Pfam" id="PF02771">
    <property type="entry name" value="Acyl-CoA_dh_N"/>
    <property type="match status" value="1"/>
</dbReference>
<sequence length="395" mass="42865">MTDKAQLHAQLVATARELIPVLKERAAEATKLGRLPDQTIADFQEAGFFKIVQPAKWGGYELDPQAFFDVQMAVAEGCMSSAWVLGVIAIHNWQLALFDDRAAQDVWGDDPTTLISSSYMPVAKIEVVEGGFKFSGRWGFSSGSKHCDWVFLGGMIPPSGPGEAPDMRTFLLPKSDYKIVENWDVMGLQATGSHDIVVEGAFVPDYRTHRGVDAFGLNSPGNAVNDAPLYKIPFGQIFPRAVSGSSIGALRGALASYVDSTKVRVGVNDGKKTKENPTAQYVIAEVTQIVDELELVLKRDFEHSMAAARGEVPPLTVEERVKMRWNSSLVSPRCVEGMTKLMGCAGGSAVFKNHVLNQAFLDINTGRGHVANNPSNYGRNLGGVELGAPNTDFFI</sequence>
<protein>
    <submittedName>
        <fullName evidence="4">3-hydroxy-9,10-secoandrosta-1,3,5(10)-triene-9, 17-dione monooxygenase</fullName>
    </submittedName>
</protein>
<evidence type="ECO:0000256" key="1">
    <source>
        <dbReference type="ARBA" id="ARBA00023002"/>
    </source>
</evidence>
<dbReference type="Gene3D" id="1.10.540.10">
    <property type="entry name" value="Acyl-CoA dehydrogenase/oxidase, N-terminal domain"/>
    <property type="match status" value="1"/>
</dbReference>
<dbReference type="GO" id="GO:0050660">
    <property type="term" value="F:flavin adenine dinucleotide binding"/>
    <property type="evidence" value="ECO:0007669"/>
    <property type="project" value="InterPro"/>
</dbReference>
<dbReference type="InterPro" id="IPR037069">
    <property type="entry name" value="AcylCoA_DH/ox_N_sf"/>
</dbReference>
<dbReference type="OrthoDB" id="7316074at2"/>
<dbReference type="InterPro" id="IPR013786">
    <property type="entry name" value="AcylCoA_DH/ox_N"/>
</dbReference>
<feature type="domain" description="Acyl-CoA dehydrogenase/oxidase N-terminal" evidence="2">
    <location>
        <begin position="10"/>
        <end position="91"/>
    </location>
</feature>
<dbReference type="InterPro" id="IPR013107">
    <property type="entry name" value="Acyl-CoA_DH_C"/>
</dbReference>
<evidence type="ECO:0000259" key="3">
    <source>
        <dbReference type="Pfam" id="PF08028"/>
    </source>
</evidence>
<reference evidence="4 5" key="1">
    <citation type="submission" date="2018-11" db="EMBL/GenBank/DDBJ databases">
        <title>Genomic Encyclopedia of Type Strains, Phase IV (KMG-IV): sequencing the most valuable type-strain genomes for metagenomic binning, comparative biology and taxonomic classification.</title>
        <authorList>
            <person name="Goeker M."/>
        </authorList>
    </citation>
    <scope>NUCLEOTIDE SEQUENCE [LARGE SCALE GENOMIC DNA]</scope>
    <source>
        <strain evidence="4 5">DSM 100316</strain>
    </source>
</reference>
<dbReference type="Gene3D" id="2.40.110.10">
    <property type="entry name" value="Butyryl-CoA Dehydrogenase, subunit A, domain 2"/>
    <property type="match status" value="1"/>
</dbReference>
<name>A0A3N2DZ29_9GAMM</name>
<dbReference type="InterPro" id="IPR009100">
    <property type="entry name" value="AcylCoA_DH/oxidase_NM_dom_sf"/>
</dbReference>
<accession>A0A3N2DZ29</accession>
<dbReference type="Proteomes" id="UP000275394">
    <property type="component" value="Unassembled WGS sequence"/>
</dbReference>
<keyword evidence="4" id="KW-0503">Monooxygenase</keyword>
<dbReference type="InterPro" id="IPR046373">
    <property type="entry name" value="Acyl-CoA_Oxase/DH_mid-dom_sf"/>
</dbReference>
<comment type="caution">
    <text evidence="4">The sequence shown here is derived from an EMBL/GenBank/DDBJ whole genome shotgun (WGS) entry which is preliminary data.</text>
</comment>
<dbReference type="Pfam" id="PF08028">
    <property type="entry name" value="Acyl-CoA_dh_2"/>
    <property type="match status" value="1"/>
</dbReference>
<dbReference type="SUPFAM" id="SSF56645">
    <property type="entry name" value="Acyl-CoA dehydrogenase NM domain-like"/>
    <property type="match status" value="1"/>
</dbReference>
<gene>
    <name evidence="4" type="ORF">EDC56_0459</name>
</gene>
<dbReference type="EMBL" id="RKHR01000003">
    <property type="protein sequence ID" value="ROS04942.1"/>
    <property type="molecule type" value="Genomic_DNA"/>
</dbReference>
<evidence type="ECO:0000259" key="2">
    <source>
        <dbReference type="Pfam" id="PF02771"/>
    </source>
</evidence>
<keyword evidence="5" id="KW-1185">Reference proteome</keyword>
<organism evidence="4 5">
    <name type="scientific">Sinobacterium caligoides</name>
    <dbReference type="NCBI Taxonomy" id="933926"/>
    <lineage>
        <taxon>Bacteria</taxon>
        <taxon>Pseudomonadati</taxon>
        <taxon>Pseudomonadota</taxon>
        <taxon>Gammaproteobacteria</taxon>
        <taxon>Cellvibrionales</taxon>
        <taxon>Spongiibacteraceae</taxon>
        <taxon>Sinobacterium</taxon>
    </lineage>
</organism>
<dbReference type="GO" id="GO:0016627">
    <property type="term" value="F:oxidoreductase activity, acting on the CH-CH group of donors"/>
    <property type="evidence" value="ECO:0007669"/>
    <property type="project" value="InterPro"/>
</dbReference>
<evidence type="ECO:0000313" key="5">
    <source>
        <dbReference type="Proteomes" id="UP000275394"/>
    </source>
</evidence>